<protein>
    <submittedName>
        <fullName evidence="1">Uncharacterized protein</fullName>
    </submittedName>
</protein>
<gene>
    <name evidence="1" type="ORF">TW71_14030</name>
</gene>
<name>A0A837G413_9VIBR</name>
<dbReference type="RefSeq" id="WP_045986294.1">
    <property type="nucleotide sequence ID" value="NZ_CP063052.1"/>
</dbReference>
<sequence>MQIKLLKRLIKDKMFGKTKNTALGVQVAQMADARMGAMYMLASTEITKVAKISNAHFFEAFVVGTEPFVDFKDAAMGLLNKTDTMTKLKNSKVAKKMSKAADKVGEITSAIKEKLKRLFSEFFRSLLDKVKNIYGDLLHGIEWLAEVGTWLASEFAGTFSNIIPGWGYVQSASGLYSAAKKSVLKSKDLISQIYRGRGVELLGGHPSIISNALARHSAKGALGGIKDFTMGVAGIGLQAAGDAAAGVGSLISLITSILERIIKLVDFFVQRSLLAKVVKRAKKEWNNRTAPSSLVNDHKMFSEWFQNAVITTPVVAALVMGSGFVGHPYKFAQLLTPKLEVVSQGDFDKAVVYIDKLKSLSSKYVQEYVDSYKIDFTSKDGVVNARLNELKKGKGLLDGHEFAVKSATPAPVPVSV</sequence>
<comment type="caution">
    <text evidence="1">The sequence shown here is derived from an EMBL/GenBank/DDBJ whole genome shotgun (WGS) entry which is preliminary data.</text>
</comment>
<dbReference type="EMBL" id="JXXR01000016">
    <property type="protein sequence ID" value="KJY71135.1"/>
    <property type="molecule type" value="Genomic_DNA"/>
</dbReference>
<evidence type="ECO:0000313" key="1">
    <source>
        <dbReference type="EMBL" id="KJY71135.1"/>
    </source>
</evidence>
<dbReference type="AlphaFoldDB" id="A0A837G413"/>
<organism evidence="1">
    <name type="scientific">Vibrio coralliilyticus</name>
    <dbReference type="NCBI Taxonomy" id="190893"/>
    <lineage>
        <taxon>Bacteria</taxon>
        <taxon>Pseudomonadati</taxon>
        <taxon>Pseudomonadota</taxon>
        <taxon>Gammaproteobacteria</taxon>
        <taxon>Vibrionales</taxon>
        <taxon>Vibrionaceae</taxon>
        <taxon>Vibrio</taxon>
    </lineage>
</organism>
<reference evidence="1" key="1">
    <citation type="journal article" date="2015" name="BMC Genomics">
        <title>Genome mining reveals unlocked bioactive potential of marine Gram-negative bacteria.</title>
        <authorList>
            <person name="Machado H."/>
            <person name="Sonnenschein E.C."/>
            <person name="Melchiorsen J."/>
            <person name="Gram L."/>
        </authorList>
    </citation>
    <scope>NUCLEOTIDE SEQUENCE</scope>
    <source>
        <strain evidence="1">S2052</strain>
    </source>
</reference>
<proteinExistence type="predicted"/>
<accession>A0A837G413</accession>